<dbReference type="AlphaFoldDB" id="A0A3M7SJG1"/>
<organism evidence="1 2">
    <name type="scientific">Brachionus plicatilis</name>
    <name type="common">Marine rotifer</name>
    <name type="synonym">Brachionus muelleri</name>
    <dbReference type="NCBI Taxonomy" id="10195"/>
    <lineage>
        <taxon>Eukaryota</taxon>
        <taxon>Metazoa</taxon>
        <taxon>Spiralia</taxon>
        <taxon>Gnathifera</taxon>
        <taxon>Rotifera</taxon>
        <taxon>Eurotatoria</taxon>
        <taxon>Monogononta</taxon>
        <taxon>Pseudotrocha</taxon>
        <taxon>Ploima</taxon>
        <taxon>Brachionidae</taxon>
        <taxon>Brachionus</taxon>
    </lineage>
</organism>
<name>A0A3M7SJG1_BRAPC</name>
<dbReference type="EMBL" id="REGN01001272">
    <property type="protein sequence ID" value="RNA35906.1"/>
    <property type="molecule type" value="Genomic_DNA"/>
</dbReference>
<protein>
    <submittedName>
        <fullName evidence="1">Uncharacterized protein</fullName>
    </submittedName>
</protein>
<gene>
    <name evidence="1" type="ORF">BpHYR1_032718</name>
</gene>
<keyword evidence="2" id="KW-1185">Reference proteome</keyword>
<accession>A0A3M7SJG1</accession>
<dbReference type="Proteomes" id="UP000276133">
    <property type="component" value="Unassembled WGS sequence"/>
</dbReference>
<comment type="caution">
    <text evidence="1">The sequence shown here is derived from an EMBL/GenBank/DDBJ whole genome shotgun (WGS) entry which is preliminary data.</text>
</comment>
<evidence type="ECO:0000313" key="2">
    <source>
        <dbReference type="Proteomes" id="UP000276133"/>
    </source>
</evidence>
<sequence length="84" mass="9875">MIVPGIQLRDRELFVHCFPKKRSDCRQEQPQLLYHPVSACELKWALHLTLEDHILSCFDKFDSDTVLLIHQKIITGNFSYDIGY</sequence>
<evidence type="ECO:0000313" key="1">
    <source>
        <dbReference type="EMBL" id="RNA35906.1"/>
    </source>
</evidence>
<reference evidence="1 2" key="1">
    <citation type="journal article" date="2018" name="Sci. Rep.">
        <title>Genomic signatures of local adaptation to the degree of environmental predictability in rotifers.</title>
        <authorList>
            <person name="Franch-Gras L."/>
            <person name="Hahn C."/>
            <person name="Garcia-Roger E.M."/>
            <person name="Carmona M.J."/>
            <person name="Serra M."/>
            <person name="Gomez A."/>
        </authorList>
    </citation>
    <scope>NUCLEOTIDE SEQUENCE [LARGE SCALE GENOMIC DNA]</scope>
    <source>
        <strain evidence="1">HYR1</strain>
    </source>
</reference>
<proteinExistence type="predicted"/>